<evidence type="ECO:0000313" key="3">
    <source>
        <dbReference type="Proteomes" id="UP001222027"/>
    </source>
</evidence>
<accession>A0AAV8R869</accession>
<dbReference type="PANTHER" id="PTHR33372:SF2">
    <property type="entry name" value="PROTEIN CHAPERONE-LIKE PROTEIN OF POR1, CHLOROPLASTIC"/>
    <property type="match status" value="1"/>
</dbReference>
<dbReference type="AlphaFoldDB" id="A0AAV8R869"/>
<dbReference type="Pfam" id="PF11833">
    <property type="entry name" value="CPP1-like"/>
    <property type="match status" value="1"/>
</dbReference>
<reference evidence="2 3" key="1">
    <citation type="submission" date="2022-12" db="EMBL/GenBank/DDBJ databases">
        <title>Chromosome-scale assembly of the Ensete ventricosum genome.</title>
        <authorList>
            <person name="Dussert Y."/>
            <person name="Stocks J."/>
            <person name="Wendawek A."/>
            <person name="Woldeyes F."/>
            <person name="Nichols R.A."/>
            <person name="Borrell J.S."/>
        </authorList>
    </citation>
    <scope>NUCLEOTIDE SEQUENCE [LARGE SCALE GENOMIC DNA]</scope>
    <source>
        <strain evidence="3">cv. Maze</strain>
        <tissue evidence="2">Seeds</tissue>
    </source>
</reference>
<dbReference type="Proteomes" id="UP001222027">
    <property type="component" value="Unassembled WGS sequence"/>
</dbReference>
<dbReference type="InterPro" id="IPR021788">
    <property type="entry name" value="CPP1-like"/>
</dbReference>
<feature type="transmembrane region" description="Helical" evidence="1">
    <location>
        <begin position="224"/>
        <end position="245"/>
    </location>
</feature>
<proteinExistence type="predicted"/>
<evidence type="ECO:0000313" key="2">
    <source>
        <dbReference type="EMBL" id="KAJ8491232.1"/>
    </source>
</evidence>
<keyword evidence="1" id="KW-0812">Transmembrane</keyword>
<keyword evidence="1" id="KW-1133">Transmembrane helix</keyword>
<gene>
    <name evidence="2" type="ORF">OPV22_012953</name>
</gene>
<dbReference type="GO" id="GO:0031969">
    <property type="term" value="C:chloroplast membrane"/>
    <property type="evidence" value="ECO:0007669"/>
    <property type="project" value="TreeGrafter"/>
</dbReference>
<keyword evidence="1" id="KW-0472">Membrane</keyword>
<sequence length="393" mass="44251">MYALFLFNPPSCCSRLSLRPSHRRRPCPRNLDLLSAWKPKVPRRTRVVAPRSPSCSMDVALGGGADGGSYDFRNLPKFPRMNVWDPYERLGVTRDASQEEILDARNFLLNQYAGHESSVESIEAAYEKILMASFWKRKKSKINLKSRLKKKVEESPPWIKRLLDYVEMPPTDLILRRLFLFGFMGAWSVINTAETGPAFQVALSLLSCIYFLNDKMKNVLRASLTGFAALVIGWIVGSIVVPMIPSILLQPTWTLELLTAEVLCVMYNVGMFDILFEVINYALEIAVSMSGTVLIKLKNIKEVVCSTPDQPEHGVFFRVSMSTRELRVRISVDLRVSSHLRLLSSPSIKLSAFPSPPFCTSQFWSGVSAVASSRISRFSTEFVSTQALLLDLL</sequence>
<protein>
    <recommendedName>
        <fullName evidence="4">J domain-containing protein</fullName>
    </recommendedName>
</protein>
<comment type="caution">
    <text evidence="2">The sequence shown here is derived from an EMBL/GenBank/DDBJ whole genome shotgun (WGS) entry which is preliminary data.</text>
</comment>
<dbReference type="EMBL" id="JAQQAF010000004">
    <property type="protein sequence ID" value="KAJ8491232.1"/>
    <property type="molecule type" value="Genomic_DNA"/>
</dbReference>
<evidence type="ECO:0000256" key="1">
    <source>
        <dbReference type="SAM" id="Phobius"/>
    </source>
</evidence>
<evidence type="ECO:0008006" key="4">
    <source>
        <dbReference type="Google" id="ProtNLM"/>
    </source>
</evidence>
<dbReference type="PANTHER" id="PTHR33372">
    <property type="match status" value="1"/>
</dbReference>
<name>A0AAV8R869_ENSVE</name>
<organism evidence="2 3">
    <name type="scientific">Ensete ventricosum</name>
    <name type="common">Abyssinian banana</name>
    <name type="synonym">Musa ensete</name>
    <dbReference type="NCBI Taxonomy" id="4639"/>
    <lineage>
        <taxon>Eukaryota</taxon>
        <taxon>Viridiplantae</taxon>
        <taxon>Streptophyta</taxon>
        <taxon>Embryophyta</taxon>
        <taxon>Tracheophyta</taxon>
        <taxon>Spermatophyta</taxon>
        <taxon>Magnoliopsida</taxon>
        <taxon>Liliopsida</taxon>
        <taxon>Zingiberales</taxon>
        <taxon>Musaceae</taxon>
        <taxon>Ensete</taxon>
    </lineage>
</organism>
<keyword evidence="3" id="KW-1185">Reference proteome</keyword>